<dbReference type="Proteomes" id="UP000199504">
    <property type="component" value="Unassembled WGS sequence"/>
</dbReference>
<dbReference type="AlphaFoldDB" id="A0A1C4U815"/>
<dbReference type="PANTHER" id="PTHR13696:SF52">
    <property type="entry name" value="PARA FAMILY PROTEIN CT_582"/>
    <property type="match status" value="1"/>
</dbReference>
<dbReference type="OrthoDB" id="69313at2"/>
<dbReference type="SUPFAM" id="SSF52540">
    <property type="entry name" value="P-loop containing nucleoside triphosphate hydrolases"/>
    <property type="match status" value="1"/>
</dbReference>
<dbReference type="CDD" id="cd02042">
    <property type="entry name" value="ParAB_family"/>
    <property type="match status" value="1"/>
</dbReference>
<organism evidence="2 3">
    <name type="scientific">Micromonospora mirobrigensis</name>
    <dbReference type="NCBI Taxonomy" id="262898"/>
    <lineage>
        <taxon>Bacteria</taxon>
        <taxon>Bacillati</taxon>
        <taxon>Actinomycetota</taxon>
        <taxon>Actinomycetes</taxon>
        <taxon>Micromonosporales</taxon>
        <taxon>Micromonosporaceae</taxon>
        <taxon>Micromonospora</taxon>
    </lineage>
</organism>
<evidence type="ECO:0000313" key="3">
    <source>
        <dbReference type="Proteomes" id="UP000199504"/>
    </source>
</evidence>
<reference evidence="3" key="1">
    <citation type="submission" date="2016-06" db="EMBL/GenBank/DDBJ databases">
        <authorList>
            <person name="Varghese N."/>
            <person name="Submissions Spin"/>
        </authorList>
    </citation>
    <scope>NUCLEOTIDE SEQUENCE [LARGE SCALE GENOMIC DNA]</scope>
    <source>
        <strain evidence="3">DSM 44830</strain>
    </source>
</reference>
<dbReference type="InterPro" id="IPR025669">
    <property type="entry name" value="AAA_dom"/>
</dbReference>
<dbReference type="Gene3D" id="3.40.50.300">
    <property type="entry name" value="P-loop containing nucleotide triphosphate hydrolases"/>
    <property type="match status" value="1"/>
</dbReference>
<name>A0A1C4U815_9ACTN</name>
<evidence type="ECO:0000313" key="2">
    <source>
        <dbReference type="EMBL" id="SCE67806.1"/>
    </source>
</evidence>
<dbReference type="InterPro" id="IPR027417">
    <property type="entry name" value="P-loop_NTPase"/>
</dbReference>
<dbReference type="Pfam" id="PF13614">
    <property type="entry name" value="AAA_31"/>
    <property type="match status" value="1"/>
</dbReference>
<dbReference type="RefSeq" id="WP_091601378.1">
    <property type="nucleotide sequence ID" value="NZ_FMCX01000001.1"/>
</dbReference>
<dbReference type="PANTHER" id="PTHR13696">
    <property type="entry name" value="P-LOOP CONTAINING NUCLEOSIDE TRIPHOSPHATE HYDROLASE"/>
    <property type="match status" value="1"/>
</dbReference>
<keyword evidence="3" id="KW-1185">Reference proteome</keyword>
<proteinExistence type="predicted"/>
<dbReference type="InterPro" id="IPR050678">
    <property type="entry name" value="DNA_Partitioning_ATPase"/>
</dbReference>
<accession>A0A1C4U815</accession>
<feature type="domain" description="AAA" evidence="1">
    <location>
        <begin position="2"/>
        <end position="205"/>
    </location>
</feature>
<sequence length="300" mass="32883">MSITSVINYKGGVGKTTITANLGAELAARGRRVLLVDLDPQASLTFSFYSAEDWERDLAYEKTILQWYGSVLADEPTDPLHPYVLTPEPANALLPDGGRLDLIASHLQLVDVDLDLAAALGGSRFQHGSPHFLRLHRALADALAADEFAGYDDVLIDCAPNFTMVTRTGIVASDHILTPAKPDYLSTLGIDYLRSKVSELVRDFNRVAAPGPTIDPQYLGVVFTMIQYAGSGPITASRNYMAHTDNLEVPVFRQTIRENKTLFGTAGERRLPAVLVPNANEKVQYELQQLASEFLARTRP</sequence>
<dbReference type="EMBL" id="FMCX01000001">
    <property type="protein sequence ID" value="SCE67806.1"/>
    <property type="molecule type" value="Genomic_DNA"/>
</dbReference>
<evidence type="ECO:0000259" key="1">
    <source>
        <dbReference type="Pfam" id="PF13614"/>
    </source>
</evidence>
<dbReference type="STRING" id="262898.GA0070564_101288"/>
<protein>
    <submittedName>
        <fullName evidence="2">Chromosome partitioning protein</fullName>
    </submittedName>
</protein>
<gene>
    <name evidence="2" type="ORF">GA0070564_101288</name>
</gene>